<dbReference type="Pfam" id="PF17784">
    <property type="entry name" value="Sulfotransfer_4"/>
    <property type="match status" value="1"/>
</dbReference>
<dbReference type="InterPro" id="IPR040632">
    <property type="entry name" value="Sulfotransfer_4"/>
</dbReference>
<protein>
    <recommendedName>
        <fullName evidence="3">NAD dependent epimerase/dehydratase</fullName>
    </recommendedName>
</protein>
<dbReference type="Proteomes" id="UP000008383">
    <property type="component" value="Unassembled WGS sequence"/>
</dbReference>
<dbReference type="InterPro" id="IPR027417">
    <property type="entry name" value="P-loop_NTPase"/>
</dbReference>
<comment type="caution">
    <text evidence="1">The sequence shown here is derived from an EMBL/GenBank/DDBJ whole genome shotgun (WGS) entry which is preliminary data.</text>
</comment>
<evidence type="ECO:0000313" key="2">
    <source>
        <dbReference type="Proteomes" id="UP000008383"/>
    </source>
</evidence>
<dbReference type="SUPFAM" id="SSF52540">
    <property type="entry name" value="P-loop containing nucleoside triphosphate hydrolases"/>
    <property type="match status" value="1"/>
</dbReference>
<evidence type="ECO:0000313" key="1">
    <source>
        <dbReference type="EMBL" id="EFE42948.1"/>
    </source>
</evidence>
<dbReference type="PANTHER" id="PTHR36978">
    <property type="entry name" value="P-LOOP CONTAINING NUCLEOTIDE TRIPHOSPHATE HYDROLASE"/>
    <property type="match status" value="1"/>
</dbReference>
<dbReference type="GeneID" id="9577038"/>
<keyword evidence="2" id="KW-1185">Reference proteome</keyword>
<dbReference type="PANTHER" id="PTHR36978:SF4">
    <property type="entry name" value="P-LOOP CONTAINING NUCLEOSIDE TRIPHOSPHATE HYDROLASE PROTEIN"/>
    <property type="match status" value="1"/>
</dbReference>
<dbReference type="KEGG" id="tve:TRV_02313"/>
<sequence length="265" mass="30293">MYPRGPYESDMCGDASYRNILYVGSAAHRQITLIHPGYSVVLIYQPALRTALKMLGFEDTYHMYSCAVENQRDCEMWIDATRAKFEGVGSFEKRDWDALLGHCQATTDAPGCVFIPELVAAYPDAKVVLNKRDVDKWYTSVLDTIHKAHIANRELGIQGKRVEMLNLLWGHLFHGDFRKNGKEVWEQHYQMVRDLVPADNLLEFEAKDGWEPLCKFLGVPVPDVPYPRVNDTSNFWERYEKGTGASLEKVNEIVAKVEKVECSRA</sequence>
<dbReference type="HOGENOM" id="CLU_061199_0_2_1"/>
<dbReference type="Gene3D" id="3.40.50.300">
    <property type="entry name" value="P-loop containing nucleotide triphosphate hydrolases"/>
    <property type="match status" value="1"/>
</dbReference>
<reference evidence="2" key="1">
    <citation type="journal article" date="2011" name="Genome Biol.">
        <title>Comparative and functional genomics provide insights into the pathogenicity of dermatophytic fungi.</title>
        <authorList>
            <person name="Burmester A."/>
            <person name="Shelest E."/>
            <person name="Gloeckner G."/>
            <person name="Heddergott C."/>
            <person name="Schindler S."/>
            <person name="Staib P."/>
            <person name="Heidel A."/>
            <person name="Felder M."/>
            <person name="Petzold A."/>
            <person name="Szafranski K."/>
            <person name="Feuermann M."/>
            <person name="Pedruzzi I."/>
            <person name="Priebe S."/>
            <person name="Groth M."/>
            <person name="Winkler R."/>
            <person name="Li W."/>
            <person name="Kniemeyer O."/>
            <person name="Schroeckh V."/>
            <person name="Hertweck C."/>
            <person name="Hube B."/>
            <person name="White T.C."/>
            <person name="Platzer M."/>
            <person name="Guthke R."/>
            <person name="Heitman J."/>
            <person name="Woestemeyer J."/>
            <person name="Zipfel P.F."/>
            <person name="Monod M."/>
            <person name="Brakhage A.A."/>
        </authorList>
    </citation>
    <scope>NUCLEOTIDE SEQUENCE [LARGE SCALE GENOMIC DNA]</scope>
    <source>
        <strain evidence="2">HKI 0517</strain>
    </source>
</reference>
<organism evidence="1 2">
    <name type="scientific">Trichophyton verrucosum (strain HKI 0517)</name>
    <dbReference type="NCBI Taxonomy" id="663202"/>
    <lineage>
        <taxon>Eukaryota</taxon>
        <taxon>Fungi</taxon>
        <taxon>Dikarya</taxon>
        <taxon>Ascomycota</taxon>
        <taxon>Pezizomycotina</taxon>
        <taxon>Eurotiomycetes</taxon>
        <taxon>Eurotiomycetidae</taxon>
        <taxon>Onygenales</taxon>
        <taxon>Arthrodermataceae</taxon>
        <taxon>Trichophyton</taxon>
    </lineage>
</organism>
<dbReference type="OrthoDB" id="408152at2759"/>
<dbReference type="AlphaFoldDB" id="D4D5E3"/>
<proteinExistence type="predicted"/>
<accession>D4D5E3</accession>
<dbReference type="EMBL" id="ACYE01000120">
    <property type="protein sequence ID" value="EFE42948.1"/>
    <property type="molecule type" value="Genomic_DNA"/>
</dbReference>
<evidence type="ECO:0008006" key="3">
    <source>
        <dbReference type="Google" id="ProtNLM"/>
    </source>
</evidence>
<gene>
    <name evidence="1" type="ORF">TRV_02313</name>
</gene>
<dbReference type="RefSeq" id="XP_003023566.1">
    <property type="nucleotide sequence ID" value="XM_003023520.1"/>
</dbReference>
<name>D4D5E3_TRIVH</name>